<reference evidence="1 2" key="1">
    <citation type="journal article" date="2018" name="Sci. Rep.">
        <title>Genomic signatures of local adaptation to the degree of environmental predictability in rotifers.</title>
        <authorList>
            <person name="Franch-Gras L."/>
            <person name="Hahn C."/>
            <person name="Garcia-Roger E.M."/>
            <person name="Carmona M.J."/>
            <person name="Serra M."/>
            <person name="Gomez A."/>
        </authorList>
    </citation>
    <scope>NUCLEOTIDE SEQUENCE [LARGE SCALE GENOMIC DNA]</scope>
    <source>
        <strain evidence="1">HYR1</strain>
    </source>
</reference>
<name>A0A3M7RZ53_BRAPC</name>
<evidence type="ECO:0000313" key="2">
    <source>
        <dbReference type="Proteomes" id="UP000276133"/>
    </source>
</evidence>
<evidence type="ECO:0000313" key="1">
    <source>
        <dbReference type="EMBL" id="RNA28841.1"/>
    </source>
</evidence>
<gene>
    <name evidence="1" type="ORF">BpHYR1_039091</name>
</gene>
<organism evidence="1 2">
    <name type="scientific">Brachionus plicatilis</name>
    <name type="common">Marine rotifer</name>
    <name type="synonym">Brachionus muelleri</name>
    <dbReference type="NCBI Taxonomy" id="10195"/>
    <lineage>
        <taxon>Eukaryota</taxon>
        <taxon>Metazoa</taxon>
        <taxon>Spiralia</taxon>
        <taxon>Gnathifera</taxon>
        <taxon>Rotifera</taxon>
        <taxon>Eurotatoria</taxon>
        <taxon>Monogononta</taxon>
        <taxon>Pseudotrocha</taxon>
        <taxon>Ploima</taxon>
        <taxon>Brachionidae</taxon>
        <taxon>Brachionus</taxon>
    </lineage>
</organism>
<protein>
    <submittedName>
        <fullName evidence="1">Uncharacterized protein</fullName>
    </submittedName>
</protein>
<sequence length="136" mass="16012">MQIELRETNHTIYDDKHVLFVKTNKRQLVEEDFAAIKIEIFFEALLFYLNFYYKRYVYVRPCTKYPTHGIKACVAKQGDTLMGVFLKLKSRGYNETFFEKPRASSLYYGGGAIAKTILVPRSSKQEFTKRWLTNKS</sequence>
<comment type="caution">
    <text evidence="1">The sequence shown here is derived from an EMBL/GenBank/DDBJ whole genome shotgun (WGS) entry which is preliminary data.</text>
</comment>
<dbReference type="AlphaFoldDB" id="A0A3M7RZ53"/>
<accession>A0A3M7RZ53</accession>
<dbReference type="Proteomes" id="UP000276133">
    <property type="component" value="Unassembled WGS sequence"/>
</dbReference>
<proteinExistence type="predicted"/>
<dbReference type="EMBL" id="REGN01002328">
    <property type="protein sequence ID" value="RNA28841.1"/>
    <property type="molecule type" value="Genomic_DNA"/>
</dbReference>
<keyword evidence="2" id="KW-1185">Reference proteome</keyword>